<dbReference type="RefSeq" id="WP_214439268.1">
    <property type="nucleotide sequence ID" value="NZ_JAECZB010000022.1"/>
</dbReference>
<dbReference type="Proteomes" id="UP000599391">
    <property type="component" value="Unassembled WGS sequence"/>
</dbReference>
<comment type="caution">
    <text evidence="2">The sequence shown here is derived from an EMBL/GenBank/DDBJ whole genome shotgun (WGS) entry which is preliminary data.</text>
</comment>
<keyword evidence="1" id="KW-0472">Membrane</keyword>
<evidence type="ECO:0000313" key="3">
    <source>
        <dbReference type="Proteomes" id="UP000599391"/>
    </source>
</evidence>
<feature type="transmembrane region" description="Helical" evidence="1">
    <location>
        <begin position="17"/>
        <end position="38"/>
    </location>
</feature>
<organism evidence="2 3">
    <name type="scientific">Atlanticothrix silvestris CENA357</name>
    <dbReference type="NCBI Taxonomy" id="1725252"/>
    <lineage>
        <taxon>Bacteria</taxon>
        <taxon>Bacillati</taxon>
        <taxon>Cyanobacteriota</taxon>
        <taxon>Cyanophyceae</taxon>
        <taxon>Nostocales</taxon>
        <taxon>Nodulariaceae</taxon>
        <taxon>Atlanticothrix</taxon>
        <taxon>Atlanticothrix silvestris</taxon>
    </lineage>
</organism>
<keyword evidence="3" id="KW-1185">Reference proteome</keyword>
<accession>A0A8J7HCE9</accession>
<reference evidence="2 3" key="1">
    <citation type="journal article" date="2021" name="Int. J. Syst. Evol. Microbiol.">
        <title>Amazonocrinis nigriterrae gen. nov., sp. nov., Atlanticothrix silvestris gen. nov., sp. nov. and Dendronalium phyllosphericum gen. nov., sp. nov., nostocacean cyanobacteria from Brazilian environments.</title>
        <authorList>
            <person name="Alvarenga D.O."/>
            <person name="Andreote A.P.D."/>
            <person name="Branco L.H.Z."/>
            <person name="Delbaje E."/>
            <person name="Cruz R.B."/>
            <person name="Varani A.M."/>
            <person name="Fiore M.F."/>
        </authorList>
    </citation>
    <scope>NUCLEOTIDE SEQUENCE [LARGE SCALE GENOMIC DNA]</scope>
    <source>
        <strain evidence="2 3">CENA357</strain>
    </source>
</reference>
<dbReference type="InterPro" id="IPR018723">
    <property type="entry name" value="DUF2254_membrane"/>
</dbReference>
<keyword evidence="1" id="KW-0812">Transmembrane</keyword>
<dbReference type="EMBL" id="JAECZB010000022">
    <property type="protein sequence ID" value="MBH8552972.1"/>
    <property type="molecule type" value="Genomic_DNA"/>
</dbReference>
<proteinExistence type="predicted"/>
<dbReference type="AlphaFoldDB" id="A0A8J7HCE9"/>
<dbReference type="Pfam" id="PF10011">
    <property type="entry name" value="DUF2254"/>
    <property type="match status" value="1"/>
</dbReference>
<name>A0A8J7HCE9_9CYAN</name>
<evidence type="ECO:0000313" key="2">
    <source>
        <dbReference type="EMBL" id="MBH8552972.1"/>
    </source>
</evidence>
<keyword evidence="1" id="KW-1133">Transmembrane helix</keyword>
<feature type="transmembrane region" description="Helical" evidence="1">
    <location>
        <begin position="58"/>
        <end position="86"/>
    </location>
</feature>
<feature type="transmembrane region" description="Helical" evidence="1">
    <location>
        <begin position="107"/>
        <end position="127"/>
    </location>
</feature>
<evidence type="ECO:0000256" key="1">
    <source>
        <dbReference type="SAM" id="Phobius"/>
    </source>
</evidence>
<gene>
    <name evidence="2" type="ORF">I8751_11455</name>
</gene>
<feature type="transmembrane region" description="Helical" evidence="1">
    <location>
        <begin position="133"/>
        <end position="158"/>
    </location>
</feature>
<sequence>MKNVQLAKLWDALHSSYWFLPGIIALGAIILAFAMITLDRQIGFDGLSWIYTGGPDGARAVLSVIAGSMVSVAATAFSITIVALQLASANFGPRLLRNFMRDTGNQLVLGTFIATFIYSLIVLRTIYGEDYDLFVPHLSVTIGLILAIVSIGVLIYFIHHASTIIQASHVIESVSHDLDKAIDRLFPNRIGLNPPEHKLHLGEIPTAFELQAYPIRANGDGYLQAIDNQKLMDISTKHNLLIHIKSRPSKFVFQGNELAMAWPGERVNRKLTQQIEQVFILGRERTEQQDVAFPINQLVEIAMRALSPGINDPFTAMRCIDRLCAGLCHLVQREFPSPYRYDEDNKLRVIAEPITFAGMVNDAFNQIRQYGRSDAAVTIHLLEAITIVANYAHNPQDRENLRRHADMIERGSHEGLPEEQDRQDVQEQYHKALQALEQEHEIDR</sequence>
<protein>
    <submittedName>
        <fullName evidence="2">DUF2254 domain-containing protein</fullName>
    </submittedName>
</protein>